<evidence type="ECO:0000313" key="1">
    <source>
        <dbReference type="EnsemblMetazoa" id="AATE019950-PA.1"/>
    </source>
</evidence>
<organism evidence="1">
    <name type="scientific">Anopheles atroparvus</name>
    <name type="common">European mosquito</name>
    <dbReference type="NCBI Taxonomy" id="41427"/>
    <lineage>
        <taxon>Eukaryota</taxon>
        <taxon>Metazoa</taxon>
        <taxon>Ecdysozoa</taxon>
        <taxon>Arthropoda</taxon>
        <taxon>Hexapoda</taxon>
        <taxon>Insecta</taxon>
        <taxon>Pterygota</taxon>
        <taxon>Neoptera</taxon>
        <taxon>Endopterygota</taxon>
        <taxon>Diptera</taxon>
        <taxon>Nematocera</taxon>
        <taxon>Culicoidea</taxon>
        <taxon>Culicidae</taxon>
        <taxon>Anophelinae</taxon>
        <taxon>Anopheles</taxon>
    </lineage>
</organism>
<reference evidence="1" key="1">
    <citation type="submission" date="2022-08" db="UniProtKB">
        <authorList>
            <consortium name="EnsemblMetazoa"/>
        </authorList>
    </citation>
    <scope>IDENTIFICATION</scope>
    <source>
        <strain evidence="1">EBRO</strain>
    </source>
</reference>
<accession>A0A182JKU8</accession>
<proteinExistence type="predicted"/>
<evidence type="ECO:0008006" key="2">
    <source>
        <dbReference type="Google" id="ProtNLM"/>
    </source>
</evidence>
<protein>
    <recommendedName>
        <fullName evidence="2">ISXO2-like transposase domain-containing protein</fullName>
    </recommendedName>
</protein>
<name>A0A182JKU8_ANOAO</name>
<dbReference type="EMBL" id="AXCP01009005">
    <property type="status" value="NOT_ANNOTATED_CDS"/>
    <property type="molecule type" value="Genomic_DNA"/>
</dbReference>
<sequence>MPPALMVLGGHARHHLAIDIGALSAKAKQSLAQLLLATYLRANNVSPVTAAAELDVHINTIRKWYKMLREQNMDFLDANRGMIGGPGLTVEVDETVITKRKANRGQVSDNNQSFIVTVRSESNTLSLSSSAILATWPSQ</sequence>
<dbReference type="VEuPathDB" id="VectorBase:AATE019950"/>
<dbReference type="AlphaFoldDB" id="A0A182JKU8"/>
<dbReference type="EnsemblMetazoa" id="AATE019950-RA">
    <property type="protein sequence ID" value="AATE019950-PA.1"/>
    <property type="gene ID" value="AATE019950"/>
</dbReference>